<dbReference type="Pfam" id="PF01926">
    <property type="entry name" value="MMR_HSR1"/>
    <property type="match status" value="1"/>
</dbReference>
<reference evidence="12" key="1">
    <citation type="submission" date="2020-05" db="UniProtKB">
        <authorList>
            <consortium name="EnsemblMetazoa"/>
        </authorList>
    </citation>
    <scope>IDENTIFICATION</scope>
    <source>
        <strain evidence="12">TTRI</strain>
    </source>
</reference>
<comment type="subcellular location">
    <subcellularLocation>
        <location evidence="1">Mitochondrion inner membrane</location>
        <topology evidence="1">Peripheral membrane protein</topology>
        <orientation evidence="1">Matrix side</orientation>
    </subcellularLocation>
</comment>
<dbReference type="Gene3D" id="1.10.1580.10">
    <property type="match status" value="1"/>
</dbReference>
<keyword evidence="6 9" id="KW-0342">GTP-binding</keyword>
<dbReference type="Proteomes" id="UP000078200">
    <property type="component" value="Unassembled WGS sequence"/>
</dbReference>
<dbReference type="GO" id="GO:0005743">
    <property type="term" value="C:mitochondrial inner membrane"/>
    <property type="evidence" value="ECO:0007669"/>
    <property type="project" value="UniProtKB-SubCell"/>
</dbReference>
<feature type="domain" description="CP-type G" evidence="11">
    <location>
        <begin position="22"/>
        <end position="202"/>
    </location>
</feature>
<dbReference type="SUPFAM" id="SSF52540">
    <property type="entry name" value="P-loop containing nucleoside triphosphate hydrolases"/>
    <property type="match status" value="1"/>
</dbReference>
<dbReference type="AlphaFoldDB" id="A0A1A9UFQ3"/>
<dbReference type="FunFam" id="3.40.50.300:FF:000876">
    <property type="entry name" value="Mitochondrial GTPase 1"/>
    <property type="match status" value="1"/>
</dbReference>
<keyword evidence="2 9" id="KW-0547">Nucleotide-binding</keyword>
<organism evidence="12 13">
    <name type="scientific">Glossina austeni</name>
    <name type="common">Savannah tsetse fly</name>
    <dbReference type="NCBI Taxonomy" id="7395"/>
    <lineage>
        <taxon>Eukaryota</taxon>
        <taxon>Metazoa</taxon>
        <taxon>Ecdysozoa</taxon>
        <taxon>Arthropoda</taxon>
        <taxon>Hexapoda</taxon>
        <taxon>Insecta</taxon>
        <taxon>Pterygota</taxon>
        <taxon>Neoptera</taxon>
        <taxon>Endopterygota</taxon>
        <taxon>Diptera</taxon>
        <taxon>Brachycera</taxon>
        <taxon>Muscomorpha</taxon>
        <taxon>Hippoboscoidea</taxon>
        <taxon>Glossinidae</taxon>
        <taxon>Glossina</taxon>
    </lineage>
</organism>
<protein>
    <recommendedName>
        <fullName evidence="9">Mitochondrial GTPase 1</fullName>
    </recommendedName>
</protein>
<dbReference type="EnsemblMetazoa" id="GAUT003399-RA">
    <property type="protein sequence ID" value="GAUT003399-PA"/>
    <property type="gene ID" value="GAUT003399"/>
</dbReference>
<accession>A0A1A9UFQ3</accession>
<dbReference type="GO" id="GO:0005525">
    <property type="term" value="F:GTP binding"/>
    <property type="evidence" value="ECO:0007669"/>
    <property type="project" value="UniProtKB-KW"/>
</dbReference>
<dbReference type="InterPro" id="IPR016478">
    <property type="entry name" value="GTPase_MTG1"/>
</dbReference>
<keyword evidence="5 9" id="KW-0496">Mitochondrion</keyword>
<feature type="binding site" evidence="10">
    <location>
        <begin position="146"/>
        <end position="151"/>
    </location>
    <ligand>
        <name>GTP</name>
        <dbReference type="ChEBI" id="CHEBI:37565"/>
    </ligand>
</feature>
<dbReference type="CDD" id="cd01856">
    <property type="entry name" value="YlqF"/>
    <property type="match status" value="1"/>
</dbReference>
<dbReference type="PROSITE" id="PS51721">
    <property type="entry name" value="G_CP"/>
    <property type="match status" value="1"/>
</dbReference>
<evidence type="ECO:0000256" key="2">
    <source>
        <dbReference type="ARBA" id="ARBA00022741"/>
    </source>
</evidence>
<dbReference type="PRINTS" id="PR00326">
    <property type="entry name" value="GTP1OBG"/>
</dbReference>
<keyword evidence="3" id="KW-0999">Mitochondrion inner membrane</keyword>
<evidence type="ECO:0000256" key="5">
    <source>
        <dbReference type="ARBA" id="ARBA00023128"/>
    </source>
</evidence>
<comment type="similarity">
    <text evidence="9">Belongs to the TRAFAC class YlqF/YawG GTPase family. MTG1 subfamily.</text>
</comment>
<feature type="binding site" evidence="10">
    <location>
        <begin position="73"/>
        <end position="76"/>
    </location>
    <ligand>
        <name>GTP</name>
        <dbReference type="ChEBI" id="CHEBI:37565"/>
    </ligand>
</feature>
<dbReference type="PIRSF" id="PIRSF006230">
    <property type="entry name" value="MG442"/>
    <property type="match status" value="1"/>
</dbReference>
<evidence type="ECO:0000256" key="4">
    <source>
        <dbReference type="ARBA" id="ARBA00022946"/>
    </source>
</evidence>
<evidence type="ECO:0000256" key="10">
    <source>
        <dbReference type="PIRSR" id="PIRSR006230-1"/>
    </source>
</evidence>
<evidence type="ECO:0000256" key="8">
    <source>
        <dbReference type="ARBA" id="ARBA00045284"/>
    </source>
</evidence>
<dbReference type="GO" id="GO:0003924">
    <property type="term" value="F:GTPase activity"/>
    <property type="evidence" value="ECO:0007669"/>
    <property type="project" value="TreeGrafter"/>
</dbReference>
<evidence type="ECO:0000259" key="11">
    <source>
        <dbReference type="PROSITE" id="PS51721"/>
    </source>
</evidence>
<dbReference type="GO" id="GO:0032543">
    <property type="term" value="P:mitochondrial translation"/>
    <property type="evidence" value="ECO:0007669"/>
    <property type="project" value="TreeGrafter"/>
</dbReference>
<dbReference type="InterPro" id="IPR027417">
    <property type="entry name" value="P-loop_NTPase"/>
</dbReference>
<dbReference type="FunFam" id="1.10.1580.10:FF:000004">
    <property type="entry name" value="Mitochondrial GTPase 1"/>
    <property type="match status" value="1"/>
</dbReference>
<dbReference type="STRING" id="7395.A0A1A9UFQ3"/>
<dbReference type="Gene3D" id="3.40.50.300">
    <property type="entry name" value="P-loop containing nucleotide triphosphate hydrolases"/>
    <property type="match status" value="1"/>
</dbReference>
<feature type="binding site" evidence="10">
    <location>
        <position position="198"/>
    </location>
    <ligand>
        <name>GTP</name>
        <dbReference type="ChEBI" id="CHEBI:37565"/>
    </ligand>
</feature>
<evidence type="ECO:0000313" key="12">
    <source>
        <dbReference type="EnsemblMetazoa" id="GAUT003399-PA"/>
    </source>
</evidence>
<dbReference type="InterPro" id="IPR006073">
    <property type="entry name" value="GTP-bd"/>
</dbReference>
<dbReference type="PANTHER" id="PTHR45782:SF4">
    <property type="entry name" value="MITOCHONDRIAL RIBOSOME-ASSOCIATED GTPASE 1"/>
    <property type="match status" value="1"/>
</dbReference>
<dbReference type="VEuPathDB" id="VectorBase:GAUT003399"/>
<proteinExistence type="inferred from homology"/>
<evidence type="ECO:0000256" key="1">
    <source>
        <dbReference type="ARBA" id="ARBA00004443"/>
    </source>
</evidence>
<keyword evidence="7" id="KW-0472">Membrane</keyword>
<comment type="function">
    <text evidence="8 9">Plays a role in the regulation of the mitochondrial ribosome assembly and of translational activity. Displays mitochondrial GTPase activity.</text>
</comment>
<evidence type="ECO:0000256" key="9">
    <source>
        <dbReference type="PIRNR" id="PIRNR006230"/>
    </source>
</evidence>
<dbReference type="InterPro" id="IPR030378">
    <property type="entry name" value="G_CP_dom"/>
</dbReference>
<sequence length="315" mass="36015">MSFRQSYKLVTKQPIRWFPGHMGKGIRQMQQKLKAVDCIVEVHDARIPFSGRNPDFQHTLIGENVKPHLLVLNKKDLISIKDQANIKEILQENERLKHVLFTNCKNQQCSGIKRLMPLANEIILNSTRYNREGEKDFCVMIVGVPNVGKSSLINVLRNRNLRKKSVAQVGGIAGITRSVMEKIKINENPLMYMIDTPGILEPKIKNDEMGMKLALAGCLPDHLVGEDLIADYLLYWLNKNSRFDYVTEVGLEKPTDNISELLVTYANKLSVRRKLKRNDGQIVIVPDVLHSAREFIKLFRQTKFGLINLDSQLQT</sequence>
<keyword evidence="13" id="KW-1185">Reference proteome</keyword>
<evidence type="ECO:0000256" key="6">
    <source>
        <dbReference type="ARBA" id="ARBA00023134"/>
    </source>
</evidence>
<keyword evidence="4" id="KW-0809">Transit peptide</keyword>
<dbReference type="InterPro" id="IPR023179">
    <property type="entry name" value="GTP-bd_ortho_bundle_sf"/>
</dbReference>
<evidence type="ECO:0000313" key="13">
    <source>
        <dbReference type="Proteomes" id="UP000078200"/>
    </source>
</evidence>
<evidence type="ECO:0000256" key="7">
    <source>
        <dbReference type="ARBA" id="ARBA00023136"/>
    </source>
</evidence>
<name>A0A1A9UFQ3_GLOAU</name>
<evidence type="ECO:0000256" key="3">
    <source>
        <dbReference type="ARBA" id="ARBA00022792"/>
    </source>
</evidence>
<dbReference type="PANTHER" id="PTHR45782">
    <property type="entry name" value="MITOCHONDRIAL RIBOSOME-ASSOCIATED GTPASE 1"/>
    <property type="match status" value="1"/>
</dbReference>